<dbReference type="OrthoDB" id="272476at2"/>
<organism evidence="1 2">
    <name type="scientific">Blastopirellula retiformator</name>
    <dbReference type="NCBI Taxonomy" id="2527970"/>
    <lineage>
        <taxon>Bacteria</taxon>
        <taxon>Pseudomonadati</taxon>
        <taxon>Planctomycetota</taxon>
        <taxon>Planctomycetia</taxon>
        <taxon>Pirellulales</taxon>
        <taxon>Pirellulaceae</taxon>
        <taxon>Blastopirellula</taxon>
    </lineage>
</organism>
<dbReference type="EMBL" id="SJPF01000008">
    <property type="protein sequence ID" value="TWT29535.1"/>
    <property type="molecule type" value="Genomic_DNA"/>
</dbReference>
<keyword evidence="1" id="KW-0418">Kinase</keyword>
<dbReference type="Proteomes" id="UP000318878">
    <property type="component" value="Unassembled WGS sequence"/>
</dbReference>
<evidence type="ECO:0000313" key="1">
    <source>
        <dbReference type="EMBL" id="TWT29535.1"/>
    </source>
</evidence>
<keyword evidence="2" id="KW-1185">Reference proteome</keyword>
<dbReference type="AlphaFoldDB" id="A0A5C5UVZ9"/>
<dbReference type="EC" id="2.7.6.5" evidence="1"/>
<dbReference type="GO" id="GO:0016301">
    <property type="term" value="F:kinase activity"/>
    <property type="evidence" value="ECO:0007669"/>
    <property type="project" value="UniProtKB-KW"/>
</dbReference>
<sequence length="156" mass="17501">MATREKAVEIAATAHAGVKDKQGQPYLLHPLRVMQGVEGETAQIVAALHDVVEDTPITFEDLALEGFSEEVLAALRLVTHDDGQSYADYVIACKANPIARQVKHSDLRDNANLSRLLLRPEKFATDAQRMQRYVLSYRFLEEEMTDVDYKKLMAAL</sequence>
<gene>
    <name evidence="1" type="primary">relA</name>
    <name evidence="1" type="ORF">Enr8_50520</name>
</gene>
<name>A0A5C5UVZ9_9BACT</name>
<evidence type="ECO:0000313" key="2">
    <source>
        <dbReference type="Proteomes" id="UP000318878"/>
    </source>
</evidence>
<accession>A0A5C5UVZ9</accession>
<comment type="caution">
    <text evidence="1">The sequence shown here is derived from an EMBL/GenBank/DDBJ whole genome shotgun (WGS) entry which is preliminary data.</text>
</comment>
<dbReference type="GO" id="GO:0008728">
    <property type="term" value="F:GTP diphosphokinase activity"/>
    <property type="evidence" value="ECO:0007669"/>
    <property type="project" value="UniProtKB-EC"/>
</dbReference>
<dbReference type="Gene3D" id="1.10.3210.10">
    <property type="entry name" value="Hypothetical protein af1432"/>
    <property type="match status" value="1"/>
</dbReference>
<protein>
    <submittedName>
        <fullName evidence="1">GTP pyrophosphokinase</fullName>
        <ecNumber evidence="1">2.7.6.5</ecNumber>
    </submittedName>
</protein>
<proteinExistence type="predicted"/>
<reference evidence="1 2" key="1">
    <citation type="submission" date="2019-02" db="EMBL/GenBank/DDBJ databases">
        <title>Deep-cultivation of Planctomycetes and their phenomic and genomic characterization uncovers novel biology.</title>
        <authorList>
            <person name="Wiegand S."/>
            <person name="Jogler M."/>
            <person name="Boedeker C."/>
            <person name="Pinto D."/>
            <person name="Vollmers J."/>
            <person name="Rivas-Marin E."/>
            <person name="Kohn T."/>
            <person name="Peeters S.H."/>
            <person name="Heuer A."/>
            <person name="Rast P."/>
            <person name="Oberbeckmann S."/>
            <person name="Bunk B."/>
            <person name="Jeske O."/>
            <person name="Meyerdierks A."/>
            <person name="Storesund J.E."/>
            <person name="Kallscheuer N."/>
            <person name="Luecker S."/>
            <person name="Lage O.M."/>
            <person name="Pohl T."/>
            <person name="Merkel B.J."/>
            <person name="Hornburger P."/>
            <person name="Mueller R.-W."/>
            <person name="Bruemmer F."/>
            <person name="Labrenz M."/>
            <person name="Spormann A.M."/>
            <person name="Op Den Camp H."/>
            <person name="Overmann J."/>
            <person name="Amann R."/>
            <person name="Jetten M.S.M."/>
            <person name="Mascher T."/>
            <person name="Medema M.H."/>
            <person name="Devos D.P."/>
            <person name="Kaster A.-K."/>
            <person name="Ovreas L."/>
            <person name="Rohde M."/>
            <person name="Galperin M.Y."/>
            <person name="Jogler C."/>
        </authorList>
    </citation>
    <scope>NUCLEOTIDE SEQUENCE [LARGE SCALE GENOMIC DNA]</scope>
    <source>
        <strain evidence="1 2">Enr8</strain>
    </source>
</reference>
<dbReference type="RefSeq" id="WP_146437032.1">
    <property type="nucleotide sequence ID" value="NZ_SJPF01000008.1"/>
</dbReference>
<keyword evidence="1" id="KW-0808">Transferase</keyword>
<dbReference type="SUPFAM" id="SSF109604">
    <property type="entry name" value="HD-domain/PDEase-like"/>
    <property type="match status" value="1"/>
</dbReference>